<comment type="caution">
    <text evidence="8">The sequence shown here is derived from an EMBL/GenBank/DDBJ whole genome shotgun (WGS) entry which is preliminary data.</text>
</comment>
<comment type="similarity">
    <text evidence="5">Belongs to the FAN1 family.</text>
</comment>
<evidence type="ECO:0000313" key="9">
    <source>
        <dbReference type="Proteomes" id="UP001221757"/>
    </source>
</evidence>
<sequence length="823" mass="92900">MVATVLDTKSDLELLTPTEIRVLSVFQSLSVHAQNLFVFLVIHPTWHRLPSLKLVEIPWGDLSCTIAELVRRIEPAEVKSETPETKVKPELADVCMKAEEEMSLDPVYIKKEEALESESPSKMEPFAATFPAPSDADIKFDDPGPSTFFPSRGLEAIPLSLCSTDSEMSLRELLEYMGPDEQRIIGKDLKIKAKKKTDLIESILTFSSSQTTLADFFGKGKAKAGTEKPSSHEVRLRAMIMKKLQKLVRVNQDVYDILRLVHILYFRSTQWPAEILPRPLRHLQRNYPNYIRTRSTRIWPNRAMLIEYEDTLKAEAAIEGAFPSPDGEPTSPKTSKIKAKDRPVEDDGEAQAKEKREKKAAAVRKAKADRKLFDELYARWTAHLGIKTGTAVTALPGFERFEPGYVLTRALHKGAKVLKVLKALKVLKNRSAEADVYAGFLDQKYWCMGLRGPWHIRWTAINADRIKDAPDEGKSALEASKSGISDLATGSVYRPPLIKYLLQLQKRLQVPPEDQVDLSEGPKVPKVVLEAERIIDEEKKKTSQWKGPDDEVVPIEELVSQHYKKDFANVSTGTCFFTTLFTLLFWDIIFMPVEGAFDTHFQAGPLDLCDDTFIASRHDAITRRLAEIEDDKALCYLKRHDTEHRPGKSCAVGVRWDLCVRRDLVGIVQCIPGQTLAMICRMFCEDYAGACAGAPHLIVWDLGNRDYKLVHIKGTGYSSRQSQKAWRDVLARLQSAEQQACEVVEFGKKKTKGKKKAADSDADSGSEEDELESEKEEDCGRRSQSQGRASKKRPHDSDEEDEYQPKRRKTSSISFLLSNRSVF</sequence>
<reference evidence="8" key="1">
    <citation type="submission" date="2023-03" db="EMBL/GenBank/DDBJ databases">
        <title>Massive genome expansion in bonnet fungi (Mycena s.s.) driven by repeated elements and novel gene families across ecological guilds.</title>
        <authorList>
            <consortium name="Lawrence Berkeley National Laboratory"/>
            <person name="Harder C.B."/>
            <person name="Miyauchi S."/>
            <person name="Viragh M."/>
            <person name="Kuo A."/>
            <person name="Thoen E."/>
            <person name="Andreopoulos B."/>
            <person name="Lu D."/>
            <person name="Skrede I."/>
            <person name="Drula E."/>
            <person name="Henrissat B."/>
            <person name="Morin E."/>
            <person name="Kohler A."/>
            <person name="Barry K."/>
            <person name="LaButti K."/>
            <person name="Morin E."/>
            <person name="Salamov A."/>
            <person name="Lipzen A."/>
            <person name="Mereny Z."/>
            <person name="Hegedus B."/>
            <person name="Baldrian P."/>
            <person name="Stursova M."/>
            <person name="Weitz H."/>
            <person name="Taylor A."/>
            <person name="Grigoriev I.V."/>
            <person name="Nagy L.G."/>
            <person name="Martin F."/>
            <person name="Kauserud H."/>
        </authorList>
    </citation>
    <scope>NUCLEOTIDE SEQUENCE</scope>
    <source>
        <strain evidence="8">CBHHK067</strain>
    </source>
</reference>
<dbReference type="EC" id="3.1.4.1" evidence="5"/>
<name>A0AAD7GWT0_MYCRO</name>
<dbReference type="GO" id="GO:0046872">
    <property type="term" value="F:metal ion binding"/>
    <property type="evidence" value="ECO:0007669"/>
    <property type="project" value="UniProtKB-KW"/>
</dbReference>
<keyword evidence="2 5" id="KW-0479">Metal-binding</keyword>
<comment type="function">
    <text evidence="5">Nuclease required for the repair of DNA interstrand cross-links (ICL). Acts as a 5'-3' exonuclease that anchors at a cut end of DNA and cleaves DNA successively at every third nucleotide, allowing to excise an ICL from one strand through flanking incisions.</text>
</comment>
<gene>
    <name evidence="8" type="ORF">B0H17DRAFT_1034785</name>
</gene>
<dbReference type="GO" id="GO:0005634">
    <property type="term" value="C:nucleus"/>
    <property type="evidence" value="ECO:0007669"/>
    <property type="project" value="UniProtKB-SubCell"/>
</dbReference>
<dbReference type="EMBL" id="JARKIE010000006">
    <property type="protein sequence ID" value="KAJ7706900.1"/>
    <property type="molecule type" value="Genomic_DNA"/>
</dbReference>
<organism evidence="8 9">
    <name type="scientific">Mycena rosella</name>
    <name type="common">Pink bonnet</name>
    <name type="synonym">Agaricus rosellus</name>
    <dbReference type="NCBI Taxonomy" id="1033263"/>
    <lineage>
        <taxon>Eukaryota</taxon>
        <taxon>Fungi</taxon>
        <taxon>Dikarya</taxon>
        <taxon>Basidiomycota</taxon>
        <taxon>Agaricomycotina</taxon>
        <taxon>Agaricomycetes</taxon>
        <taxon>Agaricomycetidae</taxon>
        <taxon>Agaricales</taxon>
        <taxon>Marasmiineae</taxon>
        <taxon>Mycenaceae</taxon>
        <taxon>Mycena</taxon>
    </lineage>
</organism>
<dbReference type="GO" id="GO:0004528">
    <property type="term" value="F:phosphodiesterase I activity"/>
    <property type="evidence" value="ECO:0007669"/>
    <property type="project" value="UniProtKB-EC"/>
</dbReference>
<evidence type="ECO:0000256" key="2">
    <source>
        <dbReference type="ARBA" id="ARBA00022723"/>
    </source>
</evidence>
<keyword evidence="5" id="KW-0539">Nucleus</keyword>
<feature type="region of interest" description="Disordered" evidence="6">
    <location>
        <begin position="320"/>
        <end position="361"/>
    </location>
</feature>
<dbReference type="PANTHER" id="PTHR15749">
    <property type="entry name" value="FANCONI-ASSOCIATED NUCLEASE 1"/>
    <property type="match status" value="1"/>
</dbReference>
<dbReference type="AlphaFoldDB" id="A0AAD7GWT0"/>
<dbReference type="SMART" id="SM00990">
    <property type="entry name" value="VRR_NUC"/>
    <property type="match status" value="1"/>
</dbReference>
<feature type="region of interest" description="Disordered" evidence="6">
    <location>
        <begin position="752"/>
        <end position="823"/>
    </location>
</feature>
<dbReference type="PANTHER" id="PTHR15749:SF4">
    <property type="entry name" value="FANCONI-ASSOCIATED NUCLEASE 1"/>
    <property type="match status" value="1"/>
</dbReference>
<feature type="compositionally biased region" description="Basic and acidic residues" evidence="6">
    <location>
        <begin position="338"/>
        <end position="360"/>
    </location>
</feature>
<dbReference type="InterPro" id="IPR014883">
    <property type="entry name" value="VRR_NUC"/>
</dbReference>
<evidence type="ECO:0000259" key="7">
    <source>
        <dbReference type="SMART" id="SM00990"/>
    </source>
</evidence>
<keyword evidence="4 5" id="KW-0460">Magnesium</keyword>
<keyword evidence="5" id="KW-0464">Manganese</keyword>
<proteinExistence type="inferred from homology"/>
<keyword evidence="9" id="KW-1185">Reference proteome</keyword>
<evidence type="ECO:0000256" key="4">
    <source>
        <dbReference type="ARBA" id="ARBA00022842"/>
    </source>
</evidence>
<evidence type="ECO:0000256" key="1">
    <source>
        <dbReference type="ARBA" id="ARBA00022722"/>
    </source>
</evidence>
<dbReference type="Pfam" id="PF08774">
    <property type="entry name" value="VRR_NUC"/>
    <property type="match status" value="1"/>
</dbReference>
<feature type="domain" description="VRR-NUC" evidence="7">
    <location>
        <begin position="628"/>
        <end position="745"/>
    </location>
</feature>
<evidence type="ECO:0000256" key="6">
    <source>
        <dbReference type="SAM" id="MobiDB-lite"/>
    </source>
</evidence>
<dbReference type="GO" id="GO:0036297">
    <property type="term" value="P:interstrand cross-link repair"/>
    <property type="evidence" value="ECO:0007669"/>
    <property type="project" value="InterPro"/>
</dbReference>
<comment type="cofactor">
    <cofactor evidence="5">
        <name>Mg(2+)</name>
        <dbReference type="ChEBI" id="CHEBI:18420"/>
    </cofactor>
    <cofactor evidence="5">
        <name>Mn(2+)</name>
        <dbReference type="ChEBI" id="CHEBI:29035"/>
    </cofactor>
</comment>
<feature type="compositionally biased region" description="Polar residues" evidence="6">
    <location>
        <begin position="811"/>
        <end position="823"/>
    </location>
</feature>
<evidence type="ECO:0000256" key="3">
    <source>
        <dbReference type="ARBA" id="ARBA00022801"/>
    </source>
</evidence>
<evidence type="ECO:0000313" key="8">
    <source>
        <dbReference type="EMBL" id="KAJ7706900.1"/>
    </source>
</evidence>
<evidence type="ECO:0000256" key="5">
    <source>
        <dbReference type="RuleBase" id="RU365033"/>
    </source>
</evidence>
<dbReference type="Proteomes" id="UP001221757">
    <property type="component" value="Unassembled WGS sequence"/>
</dbReference>
<comment type="catalytic activity">
    <reaction evidence="5">
        <text>Hydrolytically removes 5'-nucleotides successively from the 3'-hydroxy termini of 3'-hydroxy-terminated oligonucleotides.</text>
        <dbReference type="EC" id="3.1.4.1"/>
    </reaction>
</comment>
<comment type="subcellular location">
    <subcellularLocation>
        <location evidence="5">Nucleus</location>
    </subcellularLocation>
</comment>
<keyword evidence="1 5" id="KW-0540">Nuclease</keyword>
<dbReference type="GO" id="GO:0070336">
    <property type="term" value="F:flap-structured DNA binding"/>
    <property type="evidence" value="ECO:0007669"/>
    <property type="project" value="TreeGrafter"/>
</dbReference>
<dbReference type="InterPro" id="IPR033315">
    <property type="entry name" value="Fan1-like"/>
</dbReference>
<feature type="compositionally biased region" description="Acidic residues" evidence="6">
    <location>
        <begin position="760"/>
        <end position="777"/>
    </location>
</feature>
<dbReference type="GO" id="GO:0008409">
    <property type="term" value="F:5'-3' exonuclease activity"/>
    <property type="evidence" value="ECO:0007669"/>
    <property type="project" value="TreeGrafter"/>
</dbReference>
<dbReference type="GO" id="GO:0017108">
    <property type="term" value="F:5'-flap endonuclease activity"/>
    <property type="evidence" value="ECO:0007669"/>
    <property type="project" value="TreeGrafter"/>
</dbReference>
<protein>
    <recommendedName>
        <fullName evidence="5">Fanconi-associated nuclease</fullName>
        <ecNumber evidence="5">3.1.4.1</ecNumber>
    </recommendedName>
</protein>
<keyword evidence="3 5" id="KW-0378">Hydrolase</keyword>
<accession>A0AAD7GWT0</accession>
<keyword evidence="5" id="KW-0227">DNA damage</keyword>
<keyword evidence="5" id="KW-0234">DNA repair</keyword>